<feature type="compositionally biased region" description="Low complexity" evidence="1">
    <location>
        <begin position="227"/>
        <end position="236"/>
    </location>
</feature>
<evidence type="ECO:0000256" key="1">
    <source>
        <dbReference type="SAM" id="MobiDB-lite"/>
    </source>
</evidence>
<feature type="region of interest" description="Disordered" evidence="1">
    <location>
        <begin position="224"/>
        <end position="254"/>
    </location>
</feature>
<keyword evidence="2" id="KW-0732">Signal</keyword>
<accession>A0A419ETY2</accession>
<reference evidence="3 4" key="1">
    <citation type="journal article" date="2017" name="ISME J.">
        <title>Energy and carbon metabolisms in a deep terrestrial subsurface fluid microbial community.</title>
        <authorList>
            <person name="Momper L."/>
            <person name="Jungbluth S.P."/>
            <person name="Lee M.D."/>
            <person name="Amend J.P."/>
        </authorList>
    </citation>
    <scope>NUCLEOTIDE SEQUENCE [LARGE SCALE GENOMIC DNA]</scope>
    <source>
        <strain evidence="3">SURF_17</strain>
    </source>
</reference>
<proteinExistence type="predicted"/>
<feature type="signal peptide" evidence="2">
    <location>
        <begin position="1"/>
        <end position="21"/>
    </location>
</feature>
<dbReference type="EMBL" id="QZKI01000103">
    <property type="protein sequence ID" value="RJP67522.1"/>
    <property type="molecule type" value="Genomic_DNA"/>
</dbReference>
<evidence type="ECO:0008006" key="5">
    <source>
        <dbReference type="Google" id="ProtNLM"/>
    </source>
</evidence>
<feature type="compositionally biased region" description="Acidic residues" evidence="1">
    <location>
        <begin position="243"/>
        <end position="254"/>
    </location>
</feature>
<comment type="caution">
    <text evidence="3">The sequence shown here is derived from an EMBL/GenBank/DDBJ whole genome shotgun (WGS) entry which is preliminary data.</text>
</comment>
<organism evidence="3 4">
    <name type="scientific">Candidatus Abyssobacteria bacterium SURF_17</name>
    <dbReference type="NCBI Taxonomy" id="2093361"/>
    <lineage>
        <taxon>Bacteria</taxon>
        <taxon>Pseudomonadati</taxon>
        <taxon>Candidatus Hydrogenedentota</taxon>
        <taxon>Candidatus Abyssobacteria</taxon>
    </lineage>
</organism>
<evidence type="ECO:0000313" key="3">
    <source>
        <dbReference type="EMBL" id="RJP67522.1"/>
    </source>
</evidence>
<evidence type="ECO:0000313" key="4">
    <source>
        <dbReference type="Proteomes" id="UP000285961"/>
    </source>
</evidence>
<dbReference type="AlphaFoldDB" id="A0A419ETY2"/>
<evidence type="ECO:0000256" key="2">
    <source>
        <dbReference type="SAM" id="SignalP"/>
    </source>
</evidence>
<gene>
    <name evidence="3" type="ORF">C4532_14500</name>
</gene>
<sequence>MRLPRVSFISLLCICVLVACAQTQTVRTKIYEDRRTGVMLHRVVEQDDAAIAKDYSHPVQFGVEDLKYLLSTIAYEEKGLFGWSEARSVFTADELYRLGPHLVEAFAQATPDDEVVFQLTSAKPGLIFASERFTNGRLFLKDKNLNCVFANVNLRPDMDSVYDGEPRNYYAGTLWRLVIREGQTLAEGKKGTHYNWLMMDWETILKEKKLRDQARREQLQKRRVLKMKQQQQQRQQETGWTDWESDEVLEPETP</sequence>
<feature type="chain" id="PRO_5019403803" description="5'-Nucleotidase C-terminal domain-containing protein" evidence="2">
    <location>
        <begin position="22"/>
        <end position="254"/>
    </location>
</feature>
<dbReference type="PROSITE" id="PS51257">
    <property type="entry name" value="PROKAR_LIPOPROTEIN"/>
    <property type="match status" value="1"/>
</dbReference>
<name>A0A419ETY2_9BACT</name>
<protein>
    <recommendedName>
        <fullName evidence="5">5'-Nucleotidase C-terminal domain-containing protein</fullName>
    </recommendedName>
</protein>
<dbReference type="Proteomes" id="UP000285961">
    <property type="component" value="Unassembled WGS sequence"/>
</dbReference>